<dbReference type="AlphaFoldDB" id="A0A1G8FW48"/>
<dbReference type="Proteomes" id="UP000198956">
    <property type="component" value="Unassembled WGS sequence"/>
</dbReference>
<sequence>MTRQEKRALRLQICRTLDEHCGNCETKKQALKGKSGSAWDAANQSLQAYCNTQCPVGKQLHALASKLEGVQIRPGSIEVQPVLKVRPKPIKLMEVVSKPREELTPESYMQDREKGLRDWQIAIQYDITPSGLYSRKKRWREQGLLAENEQRRKKA</sequence>
<evidence type="ECO:0000313" key="2">
    <source>
        <dbReference type="Proteomes" id="UP000198956"/>
    </source>
</evidence>
<reference evidence="1 2" key="1">
    <citation type="submission" date="2016-10" db="EMBL/GenBank/DDBJ databases">
        <authorList>
            <person name="de Groot N.N."/>
        </authorList>
    </citation>
    <scope>NUCLEOTIDE SEQUENCE [LARGE SCALE GENOMIC DNA]</scope>
    <source>
        <strain evidence="1 2">L 420-91</strain>
    </source>
</reference>
<organism evidence="1 2">
    <name type="scientific">Aneurinibacillus thermoaerophilus</name>
    <dbReference type="NCBI Taxonomy" id="143495"/>
    <lineage>
        <taxon>Bacteria</taxon>
        <taxon>Bacillati</taxon>
        <taxon>Bacillota</taxon>
        <taxon>Bacilli</taxon>
        <taxon>Bacillales</taxon>
        <taxon>Paenibacillaceae</taxon>
        <taxon>Aneurinibacillus group</taxon>
        <taxon>Aneurinibacillus</taxon>
    </lineage>
</organism>
<dbReference type="EMBL" id="FNDE01000093">
    <property type="protein sequence ID" value="SDH86378.1"/>
    <property type="molecule type" value="Genomic_DNA"/>
</dbReference>
<name>A0A1G8FW48_ANETH</name>
<gene>
    <name evidence="1" type="ORF">SAMN04489735_10932</name>
</gene>
<accession>A0A1G8FW48</accession>
<evidence type="ECO:0000313" key="1">
    <source>
        <dbReference type="EMBL" id="SDH86378.1"/>
    </source>
</evidence>
<dbReference type="RefSeq" id="WP_091261637.1">
    <property type="nucleotide sequence ID" value="NZ_FNDE01000093.1"/>
</dbReference>
<protein>
    <submittedName>
        <fullName evidence="1">Uncharacterized protein</fullName>
    </submittedName>
</protein>
<proteinExistence type="predicted"/>